<organism evidence="1">
    <name type="scientific">marine sediment metagenome</name>
    <dbReference type="NCBI Taxonomy" id="412755"/>
    <lineage>
        <taxon>unclassified sequences</taxon>
        <taxon>metagenomes</taxon>
        <taxon>ecological metagenomes</taxon>
    </lineage>
</organism>
<sequence>MYKIKNWRENTQGGKKRGWFSLIVGDFKIDNFSLVKGPEGDFIGFPDRSYEKDGETKWTPTVWIEDKKRRYAFQDWAKAELDKIIGVEPDPERGTVDDDIPF</sequence>
<accession>X0TVU2</accession>
<evidence type="ECO:0000313" key="1">
    <source>
        <dbReference type="EMBL" id="GAF80240.1"/>
    </source>
</evidence>
<comment type="caution">
    <text evidence="1">The sequence shown here is derived from an EMBL/GenBank/DDBJ whole genome shotgun (WGS) entry which is preliminary data.</text>
</comment>
<dbReference type="SUPFAM" id="SSF160537">
    <property type="entry name" value="SpoVG-like"/>
    <property type="match status" value="1"/>
</dbReference>
<name>X0TVU2_9ZZZZ</name>
<dbReference type="EMBL" id="BARS01004569">
    <property type="protein sequence ID" value="GAF80240.1"/>
    <property type="molecule type" value="Genomic_DNA"/>
</dbReference>
<dbReference type="AlphaFoldDB" id="X0TVU2"/>
<dbReference type="GO" id="GO:0030435">
    <property type="term" value="P:sporulation resulting in formation of a cellular spore"/>
    <property type="evidence" value="ECO:0007669"/>
    <property type="project" value="InterPro"/>
</dbReference>
<gene>
    <name evidence="1" type="ORF">S01H1_08932</name>
</gene>
<protein>
    <submittedName>
        <fullName evidence="1">Uncharacterized protein</fullName>
    </submittedName>
</protein>
<proteinExistence type="predicted"/>
<dbReference type="InterPro" id="IPR036751">
    <property type="entry name" value="SpoVG_sf"/>
</dbReference>
<reference evidence="1" key="1">
    <citation type="journal article" date="2014" name="Front. Microbiol.">
        <title>High frequency of phylogenetically diverse reductive dehalogenase-homologous genes in deep subseafloor sedimentary metagenomes.</title>
        <authorList>
            <person name="Kawai M."/>
            <person name="Futagami T."/>
            <person name="Toyoda A."/>
            <person name="Takaki Y."/>
            <person name="Nishi S."/>
            <person name="Hori S."/>
            <person name="Arai W."/>
            <person name="Tsubouchi T."/>
            <person name="Morono Y."/>
            <person name="Uchiyama I."/>
            <person name="Ito T."/>
            <person name="Fujiyama A."/>
            <person name="Inagaki F."/>
            <person name="Takami H."/>
        </authorList>
    </citation>
    <scope>NUCLEOTIDE SEQUENCE</scope>
    <source>
        <strain evidence="1">Expedition CK06-06</strain>
    </source>
</reference>